<dbReference type="RefSeq" id="WP_189034606.1">
    <property type="nucleotide sequence ID" value="NZ_BMNE01000013.1"/>
</dbReference>
<evidence type="ECO:0000256" key="1">
    <source>
        <dbReference type="ARBA" id="ARBA00006538"/>
    </source>
</evidence>
<dbReference type="InterPro" id="IPR049449">
    <property type="entry name" value="TesB_ACOT8-like_N"/>
</dbReference>
<dbReference type="PANTHER" id="PTHR11066">
    <property type="entry name" value="ACYL-COA THIOESTERASE"/>
    <property type="match status" value="1"/>
</dbReference>
<dbReference type="Pfam" id="PF20789">
    <property type="entry name" value="4HBT_3C"/>
    <property type="match status" value="1"/>
</dbReference>
<feature type="domain" description="Acyl-CoA thioesterase-like C-terminal" evidence="4">
    <location>
        <begin position="143"/>
        <end position="264"/>
    </location>
</feature>
<dbReference type="InterPro" id="IPR042171">
    <property type="entry name" value="Acyl-CoA_hotdog"/>
</dbReference>
<name>A0ABQ2L1L7_9NOCA</name>
<dbReference type="InterPro" id="IPR029069">
    <property type="entry name" value="HotDog_dom_sf"/>
</dbReference>
<proteinExistence type="inferred from homology"/>
<evidence type="ECO:0000259" key="4">
    <source>
        <dbReference type="Pfam" id="PF20789"/>
    </source>
</evidence>
<dbReference type="CDD" id="cd03445">
    <property type="entry name" value="Thioesterase_II_repeat2"/>
    <property type="match status" value="1"/>
</dbReference>
<organism evidence="5 6">
    <name type="scientific">Nocardia rhizosphaerihabitans</name>
    <dbReference type="NCBI Taxonomy" id="1691570"/>
    <lineage>
        <taxon>Bacteria</taxon>
        <taxon>Bacillati</taxon>
        <taxon>Actinomycetota</taxon>
        <taxon>Actinomycetes</taxon>
        <taxon>Mycobacteriales</taxon>
        <taxon>Nocardiaceae</taxon>
        <taxon>Nocardia</taxon>
    </lineage>
</organism>
<protein>
    <submittedName>
        <fullName evidence="5">Acyl-CoA thioesterase II</fullName>
    </submittedName>
</protein>
<reference evidence="6" key="1">
    <citation type="journal article" date="2019" name="Int. J. Syst. Evol. Microbiol.">
        <title>The Global Catalogue of Microorganisms (GCM) 10K type strain sequencing project: providing services to taxonomists for standard genome sequencing and annotation.</title>
        <authorList>
            <consortium name="The Broad Institute Genomics Platform"/>
            <consortium name="The Broad Institute Genome Sequencing Center for Infectious Disease"/>
            <person name="Wu L."/>
            <person name="Ma J."/>
        </authorList>
    </citation>
    <scope>NUCLEOTIDE SEQUENCE [LARGE SCALE GENOMIC DNA]</scope>
    <source>
        <strain evidence="6">CGMCC 4.7329</strain>
    </source>
</reference>
<dbReference type="SUPFAM" id="SSF54637">
    <property type="entry name" value="Thioesterase/thiol ester dehydrase-isomerase"/>
    <property type="match status" value="2"/>
</dbReference>
<dbReference type="CDD" id="cd03444">
    <property type="entry name" value="Thioesterase_II_repeat1"/>
    <property type="match status" value="1"/>
</dbReference>
<sequence length="269" mass="29442">MPDMWNDLLACLELKPAASTDTMAYEAVNQNLPYHRVFGGQILGQLVVAARRVVPEKSVKSLHTVFTREGRSDTPIRYQVSVQHEGRSFATATLLAYQSDQVIATAVASLHTPEGGGPQRQSLPAVDEPLGPEHEVSFPLLPWEARSTDDLDATSAGPPIYTMWMRTPPVAPELGAPLTAYATDLTLIGTALRPEDGISHTGNGTRFLSAVTSHTLWFHRPVRSDAWQVLRQHSPILAEGRIFGRGDVLTENGELVASFAQEAMLRMRP</sequence>
<dbReference type="Proteomes" id="UP000658127">
    <property type="component" value="Unassembled WGS sequence"/>
</dbReference>
<dbReference type="InterPro" id="IPR049450">
    <property type="entry name" value="ACOT8-like_C"/>
</dbReference>
<evidence type="ECO:0000259" key="3">
    <source>
        <dbReference type="Pfam" id="PF13622"/>
    </source>
</evidence>
<feature type="domain" description="Acyl-CoA thioesterase-like N-terminal HotDog" evidence="3">
    <location>
        <begin position="36"/>
        <end position="110"/>
    </location>
</feature>
<keyword evidence="6" id="KW-1185">Reference proteome</keyword>
<comment type="similarity">
    <text evidence="1">Belongs to the C/M/P thioester hydrolase family.</text>
</comment>
<gene>
    <name evidence="5" type="primary">tesB</name>
    <name evidence="5" type="ORF">GCM10011610_67990</name>
</gene>
<dbReference type="EMBL" id="BMNE01000013">
    <property type="protein sequence ID" value="GGN99742.1"/>
    <property type="molecule type" value="Genomic_DNA"/>
</dbReference>
<evidence type="ECO:0000313" key="5">
    <source>
        <dbReference type="EMBL" id="GGN99742.1"/>
    </source>
</evidence>
<evidence type="ECO:0000313" key="6">
    <source>
        <dbReference type="Proteomes" id="UP000658127"/>
    </source>
</evidence>
<dbReference type="InterPro" id="IPR003703">
    <property type="entry name" value="Acyl_CoA_thio"/>
</dbReference>
<accession>A0ABQ2L1L7</accession>
<dbReference type="Pfam" id="PF13622">
    <property type="entry name" value="4HBT_3"/>
    <property type="match status" value="1"/>
</dbReference>
<keyword evidence="2" id="KW-0378">Hydrolase</keyword>
<dbReference type="PANTHER" id="PTHR11066:SF34">
    <property type="entry name" value="ACYL-COENZYME A THIOESTERASE 8"/>
    <property type="match status" value="1"/>
</dbReference>
<evidence type="ECO:0000256" key="2">
    <source>
        <dbReference type="ARBA" id="ARBA00022801"/>
    </source>
</evidence>
<dbReference type="Gene3D" id="2.40.160.210">
    <property type="entry name" value="Acyl-CoA thioesterase, double hotdog domain"/>
    <property type="match status" value="1"/>
</dbReference>
<comment type="caution">
    <text evidence="5">The sequence shown here is derived from an EMBL/GenBank/DDBJ whole genome shotgun (WGS) entry which is preliminary data.</text>
</comment>